<comment type="caution">
    <text evidence="5">The sequence shown here is derived from an EMBL/GenBank/DDBJ whole genome shotgun (WGS) entry which is preliminary data.</text>
</comment>
<dbReference type="InterPro" id="IPR013083">
    <property type="entry name" value="Znf_RING/FYVE/PHD"/>
</dbReference>
<feature type="region of interest" description="Disordered" evidence="2">
    <location>
        <begin position="60"/>
        <end position="80"/>
    </location>
</feature>
<dbReference type="UniPathway" id="UPA00143"/>
<dbReference type="InParanoid" id="A0A2P5CT41"/>
<sequence length="169" mass="19028">MQSPSSAPVPDDTSNYNYVEFFFFLWLALIFIGAALKLLVEHCCYRALILLPTRLPRTRQPQPMPAATPLPMPHPHPPPPELSIDDAVSITCTYRIEKSSTINDDNNNNSSDCSICLEDFKYGDECRMFVKCNHGFHKACVDKWLARDKHCPLCRGSIRGVSATNVDQV</sequence>
<dbReference type="PROSITE" id="PS50089">
    <property type="entry name" value="ZF_RING_2"/>
    <property type="match status" value="1"/>
</dbReference>
<reference evidence="6" key="1">
    <citation type="submission" date="2016-06" db="EMBL/GenBank/DDBJ databases">
        <title>Parallel loss of symbiosis genes in relatives of nitrogen-fixing non-legume Parasponia.</title>
        <authorList>
            <person name="Van Velzen R."/>
            <person name="Holmer R."/>
            <person name="Bu F."/>
            <person name="Rutten L."/>
            <person name="Van Zeijl A."/>
            <person name="Liu W."/>
            <person name="Santuari L."/>
            <person name="Cao Q."/>
            <person name="Sharma T."/>
            <person name="Shen D."/>
            <person name="Roswanjaya Y."/>
            <person name="Wardhani T."/>
            <person name="Kalhor M.S."/>
            <person name="Jansen J."/>
            <person name="Van den Hoogen J."/>
            <person name="Gungor B."/>
            <person name="Hartog M."/>
            <person name="Hontelez J."/>
            <person name="Verver J."/>
            <person name="Yang W.-C."/>
            <person name="Schijlen E."/>
            <person name="Repin R."/>
            <person name="Schilthuizen M."/>
            <person name="Schranz E."/>
            <person name="Heidstra R."/>
            <person name="Miyata K."/>
            <person name="Fedorova E."/>
            <person name="Kohlen W."/>
            <person name="Bisseling T."/>
            <person name="Smit S."/>
            <person name="Geurts R."/>
        </authorList>
    </citation>
    <scope>NUCLEOTIDE SEQUENCE [LARGE SCALE GENOMIC DNA]</scope>
    <source>
        <strain evidence="6">cv. RG33-2</strain>
    </source>
</reference>
<dbReference type="GO" id="GO:0008270">
    <property type="term" value="F:zinc ion binding"/>
    <property type="evidence" value="ECO:0007669"/>
    <property type="project" value="UniProtKB-KW"/>
</dbReference>
<dbReference type="SUPFAM" id="SSF57850">
    <property type="entry name" value="RING/U-box"/>
    <property type="match status" value="1"/>
</dbReference>
<feature type="transmembrane region" description="Helical" evidence="3">
    <location>
        <begin position="21"/>
        <end position="40"/>
    </location>
</feature>
<dbReference type="InterPro" id="IPR001841">
    <property type="entry name" value="Znf_RING"/>
</dbReference>
<dbReference type="PANTHER" id="PTHR45676">
    <property type="entry name" value="RING-H2 FINGER PROTEIN ATL51-RELATED"/>
    <property type="match status" value="1"/>
</dbReference>
<keyword evidence="3" id="KW-1133">Transmembrane helix</keyword>
<evidence type="ECO:0000259" key="4">
    <source>
        <dbReference type="PROSITE" id="PS50089"/>
    </source>
</evidence>
<evidence type="ECO:0000256" key="1">
    <source>
        <dbReference type="PROSITE-ProRule" id="PRU00175"/>
    </source>
</evidence>
<proteinExistence type="predicted"/>
<keyword evidence="3" id="KW-0812">Transmembrane</keyword>
<dbReference type="AlphaFoldDB" id="A0A2P5CT41"/>
<keyword evidence="1" id="KW-0862">Zinc</keyword>
<feature type="compositionally biased region" description="Pro residues" evidence="2">
    <location>
        <begin position="62"/>
        <end position="80"/>
    </location>
</feature>
<organism evidence="5 6">
    <name type="scientific">Trema orientale</name>
    <name type="common">Charcoal tree</name>
    <name type="synonym">Celtis orientalis</name>
    <dbReference type="NCBI Taxonomy" id="63057"/>
    <lineage>
        <taxon>Eukaryota</taxon>
        <taxon>Viridiplantae</taxon>
        <taxon>Streptophyta</taxon>
        <taxon>Embryophyta</taxon>
        <taxon>Tracheophyta</taxon>
        <taxon>Spermatophyta</taxon>
        <taxon>Magnoliopsida</taxon>
        <taxon>eudicotyledons</taxon>
        <taxon>Gunneridae</taxon>
        <taxon>Pentapetalae</taxon>
        <taxon>rosids</taxon>
        <taxon>fabids</taxon>
        <taxon>Rosales</taxon>
        <taxon>Cannabaceae</taxon>
        <taxon>Trema</taxon>
    </lineage>
</organism>
<dbReference type="PANTHER" id="PTHR45676:SF178">
    <property type="entry name" value="RING-TYPE E3 UBIQUITIN TRANSFERASE"/>
    <property type="match status" value="1"/>
</dbReference>
<feature type="domain" description="RING-type" evidence="4">
    <location>
        <begin position="113"/>
        <end position="155"/>
    </location>
</feature>
<keyword evidence="3" id="KW-0472">Membrane</keyword>
<evidence type="ECO:0000256" key="2">
    <source>
        <dbReference type="SAM" id="MobiDB-lite"/>
    </source>
</evidence>
<keyword evidence="6" id="KW-1185">Reference proteome</keyword>
<evidence type="ECO:0000313" key="5">
    <source>
        <dbReference type="EMBL" id="PON64202.1"/>
    </source>
</evidence>
<dbReference type="Pfam" id="PF13639">
    <property type="entry name" value="zf-RING_2"/>
    <property type="match status" value="1"/>
</dbReference>
<dbReference type="SMART" id="SM00184">
    <property type="entry name" value="RING"/>
    <property type="match status" value="1"/>
</dbReference>
<name>A0A2P5CT41_TREOI</name>
<evidence type="ECO:0000313" key="6">
    <source>
        <dbReference type="Proteomes" id="UP000237000"/>
    </source>
</evidence>
<protein>
    <submittedName>
        <fullName evidence="5">43kDa postsynaptic protein</fullName>
    </submittedName>
</protein>
<dbReference type="OrthoDB" id="1194516at2759"/>
<dbReference type="STRING" id="63057.A0A2P5CT41"/>
<keyword evidence="1" id="KW-0863">Zinc-finger</keyword>
<dbReference type="GO" id="GO:0016567">
    <property type="term" value="P:protein ubiquitination"/>
    <property type="evidence" value="ECO:0007669"/>
    <property type="project" value="UniProtKB-UniPathway"/>
</dbReference>
<accession>A0A2P5CT41</accession>
<keyword evidence="1" id="KW-0479">Metal-binding</keyword>
<gene>
    <name evidence="5" type="ORF">TorRG33x02_273760</name>
</gene>
<dbReference type="Proteomes" id="UP000237000">
    <property type="component" value="Unassembled WGS sequence"/>
</dbReference>
<dbReference type="Gene3D" id="3.30.40.10">
    <property type="entry name" value="Zinc/RING finger domain, C3HC4 (zinc finger)"/>
    <property type="match status" value="1"/>
</dbReference>
<dbReference type="EMBL" id="JXTC01000330">
    <property type="protein sequence ID" value="PON64202.1"/>
    <property type="molecule type" value="Genomic_DNA"/>
</dbReference>
<evidence type="ECO:0000256" key="3">
    <source>
        <dbReference type="SAM" id="Phobius"/>
    </source>
</evidence>